<dbReference type="AlphaFoldDB" id="X1H2N7"/>
<protein>
    <submittedName>
        <fullName evidence="1">Uncharacterized protein</fullName>
    </submittedName>
</protein>
<reference evidence="1" key="1">
    <citation type="journal article" date="2014" name="Front. Microbiol.">
        <title>High frequency of phylogenetically diverse reductive dehalogenase-homologous genes in deep subseafloor sedimentary metagenomes.</title>
        <authorList>
            <person name="Kawai M."/>
            <person name="Futagami T."/>
            <person name="Toyoda A."/>
            <person name="Takaki Y."/>
            <person name="Nishi S."/>
            <person name="Hori S."/>
            <person name="Arai W."/>
            <person name="Tsubouchi T."/>
            <person name="Morono Y."/>
            <person name="Uchiyama I."/>
            <person name="Ito T."/>
            <person name="Fujiyama A."/>
            <person name="Inagaki F."/>
            <person name="Takami H."/>
        </authorList>
    </citation>
    <scope>NUCLEOTIDE SEQUENCE</scope>
    <source>
        <strain evidence="1">Expedition CK06-06</strain>
    </source>
</reference>
<name>X1H2N7_9ZZZZ</name>
<evidence type="ECO:0000313" key="1">
    <source>
        <dbReference type="EMBL" id="GAH63682.1"/>
    </source>
</evidence>
<feature type="non-terminal residue" evidence="1">
    <location>
        <position position="1"/>
    </location>
</feature>
<proteinExistence type="predicted"/>
<dbReference type="EMBL" id="BARU01029139">
    <property type="protein sequence ID" value="GAH63682.1"/>
    <property type="molecule type" value="Genomic_DNA"/>
</dbReference>
<accession>X1H2N7</accession>
<comment type="caution">
    <text evidence="1">The sequence shown here is derived from an EMBL/GenBank/DDBJ whole genome shotgun (WGS) entry which is preliminary data.</text>
</comment>
<gene>
    <name evidence="1" type="ORF">S03H2_46418</name>
</gene>
<sequence>TEVKSIFSGDIADRPAVPAVGDCYVSLDEEKLYICYTAGDWTAIATLAAFEDHSARHEAGGADVLSVAGLAGVLADDQHVIDAEVLAVAAALVHAARHETGGLDEVSIAGLLGEGAELATHKAVKATAAILGHVIVEVASRIDVDALGKLTLGAHADLHETGGADVLSVAGLAGVLTEDQHIIDAEVLLVAAALVHAARHETGGADEISVAGLAGVLAADQHVIDAEVVAVALALAGGTMAGNIIMGGNKLTGLAAGVAAGESVRYE</sequence>
<organism evidence="1">
    <name type="scientific">marine sediment metagenome</name>
    <dbReference type="NCBI Taxonomy" id="412755"/>
    <lineage>
        <taxon>unclassified sequences</taxon>
        <taxon>metagenomes</taxon>
        <taxon>ecological metagenomes</taxon>
    </lineage>
</organism>
<feature type="non-terminal residue" evidence="1">
    <location>
        <position position="267"/>
    </location>
</feature>